<evidence type="ECO:0000256" key="9">
    <source>
        <dbReference type="ARBA" id="ARBA00022989"/>
    </source>
</evidence>
<protein>
    <recommendedName>
        <fullName evidence="12">Protease HtpX homolog</fullName>
        <ecNumber evidence="12">3.4.24.-</ecNumber>
    </recommendedName>
</protein>
<comment type="similarity">
    <text evidence="2 12">Belongs to the peptidase M48B family.</text>
</comment>
<evidence type="ECO:0000256" key="12">
    <source>
        <dbReference type="HAMAP-Rule" id="MF_00188"/>
    </source>
</evidence>
<reference evidence="15 16" key="1">
    <citation type="submission" date="2019-08" db="EMBL/GenBank/DDBJ databases">
        <title>Hyperibacter terrae gen. nov., sp. nov. and Hyperibacter viscosus sp. nov., two new members in the family Rhodospirillaceae isolated from the rhizosphere of Hypericum perforatum.</title>
        <authorList>
            <person name="Noviana Z."/>
        </authorList>
    </citation>
    <scope>NUCLEOTIDE SEQUENCE [LARGE SCALE GENOMIC DNA]</scope>
    <source>
        <strain evidence="15 16">R5913</strain>
    </source>
</reference>
<feature type="transmembrane region" description="Helical" evidence="12">
    <location>
        <begin position="7"/>
        <end position="24"/>
    </location>
</feature>
<dbReference type="PANTHER" id="PTHR43221:SF1">
    <property type="entry name" value="PROTEASE HTPX"/>
    <property type="match status" value="1"/>
</dbReference>
<dbReference type="NCBIfam" id="NF002363">
    <property type="entry name" value="PRK01345.1"/>
    <property type="match status" value="1"/>
</dbReference>
<keyword evidence="10 12" id="KW-0482">Metalloprotease</keyword>
<dbReference type="Proteomes" id="UP000326202">
    <property type="component" value="Chromosome"/>
</dbReference>
<dbReference type="GO" id="GO:0004222">
    <property type="term" value="F:metalloendopeptidase activity"/>
    <property type="evidence" value="ECO:0007669"/>
    <property type="project" value="UniProtKB-UniRule"/>
</dbReference>
<evidence type="ECO:0000256" key="2">
    <source>
        <dbReference type="ARBA" id="ARBA00009779"/>
    </source>
</evidence>
<evidence type="ECO:0000256" key="4">
    <source>
        <dbReference type="ARBA" id="ARBA00022670"/>
    </source>
</evidence>
<dbReference type="Gene3D" id="3.30.2010.10">
    <property type="entry name" value="Metalloproteases ('zincins'), catalytic domain"/>
    <property type="match status" value="1"/>
</dbReference>
<keyword evidence="4 12" id="KW-0645">Protease</keyword>
<evidence type="ECO:0000256" key="3">
    <source>
        <dbReference type="ARBA" id="ARBA00022475"/>
    </source>
</evidence>
<evidence type="ECO:0000256" key="11">
    <source>
        <dbReference type="ARBA" id="ARBA00023136"/>
    </source>
</evidence>
<evidence type="ECO:0000256" key="5">
    <source>
        <dbReference type="ARBA" id="ARBA00022692"/>
    </source>
</evidence>
<dbReference type="GO" id="GO:0008270">
    <property type="term" value="F:zinc ion binding"/>
    <property type="evidence" value="ECO:0007669"/>
    <property type="project" value="UniProtKB-UniRule"/>
</dbReference>
<dbReference type="EC" id="3.4.24.-" evidence="12"/>
<feature type="binding site" evidence="12">
    <location>
        <position position="134"/>
    </location>
    <ligand>
        <name>Zn(2+)</name>
        <dbReference type="ChEBI" id="CHEBI:29105"/>
        <note>catalytic</note>
    </ligand>
</feature>
<feature type="compositionally biased region" description="Low complexity" evidence="13">
    <location>
        <begin position="313"/>
        <end position="331"/>
    </location>
</feature>
<feature type="compositionally biased region" description="Low complexity" evidence="13">
    <location>
        <begin position="289"/>
        <end position="305"/>
    </location>
</feature>
<dbReference type="OrthoDB" id="15218at2"/>
<dbReference type="AlphaFoldDB" id="A0A5J6MRM7"/>
<feature type="active site" evidence="12">
    <location>
        <position position="131"/>
    </location>
</feature>
<feature type="binding site" evidence="12">
    <location>
        <position position="130"/>
    </location>
    <ligand>
        <name>Zn(2+)</name>
        <dbReference type="ChEBI" id="CHEBI:29105"/>
        <note>catalytic</note>
    </ligand>
</feature>
<dbReference type="GO" id="GO:0006508">
    <property type="term" value="P:proteolysis"/>
    <property type="evidence" value="ECO:0007669"/>
    <property type="project" value="UniProtKB-KW"/>
</dbReference>
<keyword evidence="7 12" id="KW-0378">Hydrolase</keyword>
<name>A0A5J6MRM7_9PROT</name>
<keyword evidence="8 12" id="KW-0862">Zinc</keyword>
<evidence type="ECO:0000256" key="7">
    <source>
        <dbReference type="ARBA" id="ARBA00022801"/>
    </source>
</evidence>
<evidence type="ECO:0000256" key="1">
    <source>
        <dbReference type="ARBA" id="ARBA00004651"/>
    </source>
</evidence>
<comment type="subcellular location">
    <subcellularLocation>
        <location evidence="1 12">Cell membrane</location>
        <topology evidence="1 12">Multi-pass membrane protein</topology>
    </subcellularLocation>
</comment>
<feature type="domain" description="Peptidase M48" evidence="14">
    <location>
        <begin position="72"/>
        <end position="275"/>
    </location>
</feature>
<dbReference type="RefSeq" id="WP_151179999.1">
    <property type="nucleotide sequence ID" value="NZ_CP042906.1"/>
</dbReference>
<dbReference type="CDD" id="cd07336">
    <property type="entry name" value="M48B_HtpX_like"/>
    <property type="match status" value="1"/>
</dbReference>
<dbReference type="PANTHER" id="PTHR43221">
    <property type="entry name" value="PROTEASE HTPX"/>
    <property type="match status" value="1"/>
</dbReference>
<accession>A0A5J6MRM7</accession>
<comment type="cofactor">
    <cofactor evidence="12">
        <name>Zn(2+)</name>
        <dbReference type="ChEBI" id="CHEBI:29105"/>
    </cofactor>
    <text evidence="12">Binds 1 zinc ion per subunit.</text>
</comment>
<dbReference type="NCBIfam" id="NF002826">
    <property type="entry name" value="PRK03001.1"/>
    <property type="match status" value="1"/>
</dbReference>
<dbReference type="KEGG" id="htq:FRZ44_53040"/>
<keyword evidence="9 12" id="KW-1133">Transmembrane helix</keyword>
<keyword evidence="11 12" id="KW-0472">Membrane</keyword>
<feature type="region of interest" description="Disordered" evidence="13">
    <location>
        <begin position="281"/>
        <end position="331"/>
    </location>
</feature>
<evidence type="ECO:0000256" key="13">
    <source>
        <dbReference type="SAM" id="MobiDB-lite"/>
    </source>
</evidence>
<keyword evidence="5 12" id="KW-0812">Transmembrane</keyword>
<keyword evidence="6 12" id="KW-0479">Metal-binding</keyword>
<sequence length="331" mass="34938">MPYFRTALLLAVMTALFVAVGWVIGGAQGMAVAFLLALGMNLFALWNSDRMVLSLYRAREVDARSAPEFVGIVGELAQRAGLPMPRTYIVENPQPNAFATGRSPSKAAVCATTGLLQLLDRRELAGVIAHELSHVEHRDTLIMTVTATLAGAIGMLANFAFFMGRGRDNPLGVLGTIVVMVVAPLAATLVQLGISRSREYEADRRGAEICGQPLWLASALGKLGMASGRIPNAVAEANPATAPLFIVNPLHMKAVDNLFATHPSLENRIARLQEMAQRMGNDASDIDPAPRGAAGPWAAAAMATPDEPRRSGRGSVPSAGSVPPGSRGPWG</sequence>
<gene>
    <name evidence="12 15" type="primary">htpX</name>
    <name evidence="15" type="ORF">FRZ44_53040</name>
</gene>
<evidence type="ECO:0000256" key="8">
    <source>
        <dbReference type="ARBA" id="ARBA00022833"/>
    </source>
</evidence>
<dbReference type="InterPro" id="IPR022919">
    <property type="entry name" value="Pept_M48_protease_HtpX"/>
</dbReference>
<feature type="transmembrane region" description="Helical" evidence="12">
    <location>
        <begin position="141"/>
        <end position="161"/>
    </location>
</feature>
<proteinExistence type="inferred from homology"/>
<dbReference type="EMBL" id="CP042906">
    <property type="protein sequence ID" value="QEX19989.1"/>
    <property type="molecule type" value="Genomic_DNA"/>
</dbReference>
<evidence type="ECO:0000313" key="16">
    <source>
        <dbReference type="Proteomes" id="UP000326202"/>
    </source>
</evidence>
<dbReference type="InterPro" id="IPR001915">
    <property type="entry name" value="Peptidase_M48"/>
</dbReference>
<evidence type="ECO:0000259" key="14">
    <source>
        <dbReference type="Pfam" id="PF01435"/>
    </source>
</evidence>
<feature type="transmembrane region" description="Helical" evidence="12">
    <location>
        <begin position="173"/>
        <end position="194"/>
    </location>
</feature>
<evidence type="ECO:0000313" key="15">
    <source>
        <dbReference type="EMBL" id="QEX19989.1"/>
    </source>
</evidence>
<organism evidence="15 16">
    <name type="scientific">Hypericibacter terrae</name>
    <dbReference type="NCBI Taxonomy" id="2602015"/>
    <lineage>
        <taxon>Bacteria</taxon>
        <taxon>Pseudomonadati</taxon>
        <taxon>Pseudomonadota</taxon>
        <taxon>Alphaproteobacteria</taxon>
        <taxon>Rhodospirillales</taxon>
        <taxon>Dongiaceae</taxon>
        <taxon>Hypericibacter</taxon>
    </lineage>
</organism>
<dbReference type="GO" id="GO:0005886">
    <property type="term" value="C:plasma membrane"/>
    <property type="evidence" value="ECO:0007669"/>
    <property type="project" value="UniProtKB-SubCell"/>
</dbReference>
<dbReference type="Pfam" id="PF01435">
    <property type="entry name" value="Peptidase_M48"/>
    <property type="match status" value="1"/>
</dbReference>
<dbReference type="InterPro" id="IPR050083">
    <property type="entry name" value="HtpX_protease"/>
</dbReference>
<dbReference type="HAMAP" id="MF_00188">
    <property type="entry name" value="Pept_M48_protease_HtpX"/>
    <property type="match status" value="1"/>
</dbReference>
<keyword evidence="16" id="KW-1185">Reference proteome</keyword>
<keyword evidence="3 12" id="KW-1003">Cell membrane</keyword>
<feature type="binding site" evidence="12">
    <location>
        <position position="199"/>
    </location>
    <ligand>
        <name>Zn(2+)</name>
        <dbReference type="ChEBI" id="CHEBI:29105"/>
        <note>catalytic</note>
    </ligand>
</feature>
<evidence type="ECO:0000256" key="6">
    <source>
        <dbReference type="ARBA" id="ARBA00022723"/>
    </source>
</evidence>
<evidence type="ECO:0000256" key="10">
    <source>
        <dbReference type="ARBA" id="ARBA00023049"/>
    </source>
</evidence>
<feature type="transmembrane region" description="Helical" evidence="12">
    <location>
        <begin position="30"/>
        <end position="47"/>
    </location>
</feature>